<evidence type="ECO:0000313" key="2">
    <source>
        <dbReference type="EMBL" id="MFA9462278.1"/>
    </source>
</evidence>
<proteinExistence type="predicted"/>
<dbReference type="SUPFAM" id="SSF56925">
    <property type="entry name" value="OMPA-like"/>
    <property type="match status" value="1"/>
</dbReference>
<evidence type="ECO:0000256" key="1">
    <source>
        <dbReference type="SAM" id="SignalP"/>
    </source>
</evidence>
<evidence type="ECO:0000313" key="3">
    <source>
        <dbReference type="Proteomes" id="UP001575181"/>
    </source>
</evidence>
<dbReference type="Gene3D" id="2.40.160.20">
    <property type="match status" value="1"/>
</dbReference>
<feature type="signal peptide" evidence="1">
    <location>
        <begin position="1"/>
        <end position="22"/>
    </location>
</feature>
<name>A0ABV4U0K6_9GAMM</name>
<dbReference type="RefSeq" id="WP_373657068.1">
    <property type="nucleotide sequence ID" value="NZ_JBGUAW010000012.1"/>
</dbReference>
<keyword evidence="1" id="KW-0732">Signal</keyword>
<keyword evidence="3" id="KW-1185">Reference proteome</keyword>
<dbReference type="EMBL" id="JBGUAW010000012">
    <property type="protein sequence ID" value="MFA9462278.1"/>
    <property type="molecule type" value="Genomic_DNA"/>
</dbReference>
<accession>A0ABV4U0K6</accession>
<evidence type="ECO:0008006" key="4">
    <source>
        <dbReference type="Google" id="ProtNLM"/>
    </source>
</evidence>
<protein>
    <recommendedName>
        <fullName evidence="4">Outer membrane protein beta-barrel domain-containing protein</fullName>
    </recommendedName>
</protein>
<comment type="caution">
    <text evidence="2">The sequence shown here is derived from an EMBL/GenBank/DDBJ whole genome shotgun (WGS) entry which is preliminary data.</text>
</comment>
<reference evidence="2 3" key="1">
    <citation type="submission" date="2024-08" db="EMBL/GenBank/DDBJ databases">
        <title>Whole-genome sequencing of halo(alkali)philic microorganisms from hypersaline lakes.</title>
        <authorList>
            <person name="Sorokin D.Y."/>
            <person name="Merkel A.Y."/>
            <person name="Messina E."/>
            <person name="Yakimov M."/>
        </authorList>
    </citation>
    <scope>NUCLEOTIDE SEQUENCE [LARGE SCALE GENOMIC DNA]</scope>
    <source>
        <strain evidence="2 3">Cl-TMA</strain>
    </source>
</reference>
<dbReference type="InterPro" id="IPR011250">
    <property type="entry name" value="OMP/PagP_B-barrel"/>
</dbReference>
<sequence length="200" mass="22458">MKHLAAVSYTLFSLALSLPASAGVFVGGEIGSMHDKTTVESKTAYSYDKVSAGEHSRTRNLRLGYVWEKHRIYGMFHSADTGHDTSEIGLKSLHYNYLIPFPPLPNVKIALGATAGIFELTYETAQQEVVDDMEMEGWIYGPEASVLFPLFDFLELEVGYRYWFSSLEHTDKAMVNDVHHTWTTTTDSVSEWGVGLNFTF</sequence>
<feature type="chain" id="PRO_5045965311" description="Outer membrane protein beta-barrel domain-containing protein" evidence="1">
    <location>
        <begin position="23"/>
        <end position="200"/>
    </location>
</feature>
<dbReference type="Proteomes" id="UP001575181">
    <property type="component" value="Unassembled WGS sequence"/>
</dbReference>
<organism evidence="2 3">
    <name type="scientific">Thiohalorhabdus methylotrophus</name>
    <dbReference type="NCBI Taxonomy" id="3242694"/>
    <lineage>
        <taxon>Bacteria</taxon>
        <taxon>Pseudomonadati</taxon>
        <taxon>Pseudomonadota</taxon>
        <taxon>Gammaproteobacteria</taxon>
        <taxon>Thiohalorhabdales</taxon>
        <taxon>Thiohalorhabdaceae</taxon>
        <taxon>Thiohalorhabdus</taxon>
    </lineage>
</organism>
<gene>
    <name evidence="2" type="ORF">ACERLL_15800</name>
</gene>